<comment type="caution">
    <text evidence="1">The sequence shown here is derived from an EMBL/GenBank/DDBJ whole genome shotgun (WGS) entry which is preliminary data.</text>
</comment>
<evidence type="ECO:0000313" key="1">
    <source>
        <dbReference type="EMBL" id="GJE26903.1"/>
    </source>
</evidence>
<protein>
    <submittedName>
        <fullName evidence="1">Uncharacterized protein</fullName>
    </submittedName>
</protein>
<dbReference type="Proteomes" id="UP001055156">
    <property type="component" value="Unassembled WGS sequence"/>
</dbReference>
<dbReference type="EMBL" id="BPQV01000004">
    <property type="protein sequence ID" value="GJE26903.1"/>
    <property type="molecule type" value="Genomic_DNA"/>
</dbReference>
<name>A0ABQ4T6P2_METOR</name>
<evidence type="ECO:0000313" key="2">
    <source>
        <dbReference type="Proteomes" id="UP001055156"/>
    </source>
</evidence>
<sequence length="110" mass="12017">MSALSPEAARALALRLLEAEGFALAARNERGDSLYLTRPGEDWSLRVSNHARRPKQRRGHPEVLASLILRTPKTAPQVAAMVAAAIRDFSAMRLRRSAPADQASAESSRK</sequence>
<reference evidence="1" key="1">
    <citation type="journal article" date="2021" name="Front. Microbiol.">
        <title>Comprehensive Comparative Genomics and Phenotyping of Methylobacterium Species.</title>
        <authorList>
            <person name="Alessa O."/>
            <person name="Ogura Y."/>
            <person name="Fujitani Y."/>
            <person name="Takami H."/>
            <person name="Hayashi T."/>
            <person name="Sahin N."/>
            <person name="Tani A."/>
        </authorList>
    </citation>
    <scope>NUCLEOTIDE SEQUENCE</scope>
    <source>
        <strain evidence="1">NBRC 15689</strain>
    </source>
</reference>
<dbReference type="RefSeq" id="WP_238310762.1">
    <property type="nucleotide sequence ID" value="NZ_BPQV01000004.1"/>
</dbReference>
<accession>A0ABQ4T6P2</accession>
<organism evidence="1 2">
    <name type="scientific">Methylobacterium organophilum</name>
    <dbReference type="NCBI Taxonomy" id="410"/>
    <lineage>
        <taxon>Bacteria</taxon>
        <taxon>Pseudomonadati</taxon>
        <taxon>Pseudomonadota</taxon>
        <taxon>Alphaproteobacteria</taxon>
        <taxon>Hyphomicrobiales</taxon>
        <taxon>Methylobacteriaceae</taxon>
        <taxon>Methylobacterium</taxon>
    </lineage>
</organism>
<keyword evidence="2" id="KW-1185">Reference proteome</keyword>
<gene>
    <name evidence="1" type="ORF">LKMONMHP_1757</name>
</gene>
<proteinExistence type="predicted"/>
<reference evidence="1" key="2">
    <citation type="submission" date="2021-08" db="EMBL/GenBank/DDBJ databases">
        <authorList>
            <person name="Tani A."/>
            <person name="Ola A."/>
            <person name="Ogura Y."/>
            <person name="Katsura K."/>
            <person name="Hayashi T."/>
        </authorList>
    </citation>
    <scope>NUCLEOTIDE SEQUENCE</scope>
    <source>
        <strain evidence="1">NBRC 15689</strain>
    </source>
</reference>